<dbReference type="EMBL" id="LITU01000083">
    <property type="protein sequence ID" value="KOY12611.1"/>
    <property type="molecule type" value="Genomic_DNA"/>
</dbReference>
<organism evidence="1 2">
    <name type="scientific">Paenibacillus xylanivorans</name>
    <dbReference type="NCBI Taxonomy" id="1705561"/>
    <lineage>
        <taxon>Bacteria</taxon>
        <taxon>Bacillati</taxon>
        <taxon>Bacillota</taxon>
        <taxon>Bacilli</taxon>
        <taxon>Bacillales</taxon>
        <taxon>Paenibacillaceae</taxon>
        <taxon>Paenibacillus</taxon>
    </lineage>
</organism>
<evidence type="ECO:0000313" key="2">
    <source>
        <dbReference type="Proteomes" id="UP000037688"/>
    </source>
</evidence>
<gene>
    <name evidence="1" type="ORF">AMS66_29820</name>
</gene>
<name>A0A0N0UGI3_9BACL</name>
<dbReference type="RefSeq" id="WP_053784232.1">
    <property type="nucleotide sequence ID" value="NZ_LITU01000083.1"/>
</dbReference>
<dbReference type="AlphaFoldDB" id="A0A0N0UGI3"/>
<sequence>MKSRTLMEFTVDVAHPVGELSAVISEILGVHADSRLDILRGLDTVIGEAIVQLEQSEGTDINDGND</sequence>
<proteinExistence type="predicted"/>
<accession>A0A0N0UGI3</accession>
<evidence type="ECO:0000313" key="1">
    <source>
        <dbReference type="EMBL" id="KOY12611.1"/>
    </source>
</evidence>
<dbReference type="Proteomes" id="UP000037688">
    <property type="component" value="Unassembled WGS sequence"/>
</dbReference>
<keyword evidence="2" id="KW-1185">Reference proteome</keyword>
<protein>
    <submittedName>
        <fullName evidence="1">Uncharacterized protein</fullName>
    </submittedName>
</protein>
<comment type="caution">
    <text evidence="1">The sequence shown here is derived from an EMBL/GenBank/DDBJ whole genome shotgun (WGS) entry which is preliminary data.</text>
</comment>
<dbReference type="OrthoDB" id="2661536at2"/>
<reference evidence="1 2" key="1">
    <citation type="submission" date="2015-08" db="EMBL/GenBank/DDBJ databases">
        <title>Draft genome sequence of cellulolytic and xylanolytic Paenibacillus sp. A59, isolated from a decaying forest soil from Patagonia, Argentina.</title>
        <authorList>
            <person name="Ghio S."/>
            <person name="Caceres A.M."/>
            <person name="Talia P."/>
            <person name="Grasso D."/>
            <person name="Campos E."/>
        </authorList>
    </citation>
    <scope>NUCLEOTIDE SEQUENCE [LARGE SCALE GENOMIC DNA]</scope>
    <source>
        <strain evidence="1 2">A59</strain>
    </source>
</reference>
<dbReference type="PATRIC" id="fig|1705561.3.peg.6305"/>